<keyword evidence="3" id="KW-1185">Reference proteome</keyword>
<dbReference type="AlphaFoldDB" id="A0A8H5F3G2"/>
<evidence type="ECO:0000256" key="1">
    <source>
        <dbReference type="SAM" id="SignalP"/>
    </source>
</evidence>
<keyword evidence="1" id="KW-0732">Signal</keyword>
<protein>
    <submittedName>
        <fullName evidence="2">Uncharacterized protein</fullName>
    </submittedName>
</protein>
<feature type="chain" id="PRO_5034584656" evidence="1">
    <location>
        <begin position="23"/>
        <end position="59"/>
    </location>
</feature>
<reference evidence="2 3" key="1">
    <citation type="journal article" date="2020" name="ISME J.">
        <title>Uncovering the hidden diversity of litter-decomposition mechanisms in mushroom-forming fungi.</title>
        <authorList>
            <person name="Floudas D."/>
            <person name="Bentzer J."/>
            <person name="Ahren D."/>
            <person name="Johansson T."/>
            <person name="Persson P."/>
            <person name="Tunlid A."/>
        </authorList>
    </citation>
    <scope>NUCLEOTIDE SEQUENCE [LARGE SCALE GENOMIC DNA]</scope>
    <source>
        <strain evidence="2 3">CBS 101986</strain>
    </source>
</reference>
<sequence length="59" mass="6267">MKFLRGQFSAAFFAIFIAGAVASPAHYTKQKLTSSSPTPTGHVIVIPDAFIKYAGDPVP</sequence>
<proteinExistence type="predicted"/>
<feature type="signal peptide" evidence="1">
    <location>
        <begin position="1"/>
        <end position="22"/>
    </location>
</feature>
<dbReference type="EMBL" id="JAACJJ010000028">
    <property type="protein sequence ID" value="KAF5322316.1"/>
    <property type="molecule type" value="Genomic_DNA"/>
</dbReference>
<dbReference type="Proteomes" id="UP000567179">
    <property type="component" value="Unassembled WGS sequence"/>
</dbReference>
<comment type="caution">
    <text evidence="2">The sequence shown here is derived from an EMBL/GenBank/DDBJ whole genome shotgun (WGS) entry which is preliminary data.</text>
</comment>
<accession>A0A8H5F3G2</accession>
<gene>
    <name evidence="2" type="ORF">D9619_000146</name>
</gene>
<organism evidence="2 3">
    <name type="scientific">Psilocybe cf. subviscida</name>
    <dbReference type="NCBI Taxonomy" id="2480587"/>
    <lineage>
        <taxon>Eukaryota</taxon>
        <taxon>Fungi</taxon>
        <taxon>Dikarya</taxon>
        <taxon>Basidiomycota</taxon>
        <taxon>Agaricomycotina</taxon>
        <taxon>Agaricomycetes</taxon>
        <taxon>Agaricomycetidae</taxon>
        <taxon>Agaricales</taxon>
        <taxon>Agaricineae</taxon>
        <taxon>Strophariaceae</taxon>
        <taxon>Psilocybe</taxon>
    </lineage>
</organism>
<name>A0A8H5F3G2_9AGAR</name>
<evidence type="ECO:0000313" key="2">
    <source>
        <dbReference type="EMBL" id="KAF5322316.1"/>
    </source>
</evidence>
<evidence type="ECO:0000313" key="3">
    <source>
        <dbReference type="Proteomes" id="UP000567179"/>
    </source>
</evidence>